<protein>
    <submittedName>
        <fullName evidence="2">3-oxoadipate enol-lactonase 2</fullName>
        <ecNumber evidence="2">3.1.1.24</ecNumber>
    </submittedName>
</protein>
<reference evidence="2 3" key="1">
    <citation type="submission" date="2019-03" db="EMBL/GenBank/DDBJ databases">
        <authorList>
            <person name="Sebastian G."/>
            <person name="Baumann P."/>
            <person name="Ruckert C."/>
            <person name="Kalinowski J."/>
            <person name="Nebel B."/>
            <person name="Takors R."/>
            <person name="Blombach B."/>
        </authorList>
    </citation>
    <scope>NUCLEOTIDE SEQUENCE [LARGE SCALE GENOMIC DNA]</scope>
    <source>
        <strain evidence="2 3">DSM 1084</strain>
    </source>
</reference>
<gene>
    <name evidence="2" type="primary">catD1</name>
    <name evidence="2" type="ORF">HPF_05535</name>
</gene>
<dbReference type="EC" id="3.1.1.24" evidence="2"/>
<dbReference type="Proteomes" id="UP000293912">
    <property type="component" value="Chromosome"/>
</dbReference>
<dbReference type="InterPro" id="IPR050471">
    <property type="entry name" value="AB_hydrolase"/>
</dbReference>
<dbReference type="Pfam" id="PF00561">
    <property type="entry name" value="Abhydrolase_1"/>
    <property type="match status" value="1"/>
</dbReference>
<dbReference type="SUPFAM" id="SSF53474">
    <property type="entry name" value="alpha/beta-Hydrolases"/>
    <property type="match status" value="1"/>
</dbReference>
<evidence type="ECO:0000313" key="2">
    <source>
        <dbReference type="EMBL" id="QBM27135.1"/>
    </source>
</evidence>
<dbReference type="InterPro" id="IPR029058">
    <property type="entry name" value="AB_hydrolase_fold"/>
</dbReference>
<accession>A0A4P6WXP2</accession>
<dbReference type="GO" id="GO:0046503">
    <property type="term" value="P:glycerolipid catabolic process"/>
    <property type="evidence" value="ECO:0007669"/>
    <property type="project" value="TreeGrafter"/>
</dbReference>
<proteinExistence type="predicted"/>
<organism evidence="2 3">
    <name type="scientific">Hydrogenophaga pseudoflava</name>
    <name type="common">Pseudomonas carboxydoflava</name>
    <dbReference type="NCBI Taxonomy" id="47421"/>
    <lineage>
        <taxon>Bacteria</taxon>
        <taxon>Pseudomonadati</taxon>
        <taxon>Pseudomonadota</taxon>
        <taxon>Betaproteobacteria</taxon>
        <taxon>Burkholderiales</taxon>
        <taxon>Comamonadaceae</taxon>
        <taxon>Hydrogenophaga</taxon>
    </lineage>
</organism>
<dbReference type="AlphaFoldDB" id="A0A4P6WXP2"/>
<sequence>MKVEANGVRIEVDDQGPADGPVVLLIMGLGMQLIAWPQTMVQMLVRQGFRVVRFDNRDIGLSQGFDAAGVPNMALAGLRHAMHLPVHSPYSLADMARDALGVLDALDIEQAHVCGASMGGMIAQHLAAMAPERVASLTLMMTTSGSRRLPQPSWRVRRALMSRPMKPGADAAVDWIIQVLHLIGSPAYPSDPQALRARALESVQRAWHPSGSARQLLAVVADGDRSALLPHIQAPTLVIHGVDDPLVPVACGEDLAQRIADARADFIPGMGHDLPEELLPRFAQGIVDNARR</sequence>
<dbReference type="Gene3D" id="3.40.50.1820">
    <property type="entry name" value="alpha/beta hydrolase"/>
    <property type="match status" value="1"/>
</dbReference>
<name>A0A4P6WXP2_HYDPS</name>
<dbReference type="GO" id="GO:0047570">
    <property type="term" value="F:3-oxoadipate enol-lactonase activity"/>
    <property type="evidence" value="ECO:0007669"/>
    <property type="project" value="UniProtKB-EC"/>
</dbReference>
<evidence type="ECO:0000313" key="3">
    <source>
        <dbReference type="Proteomes" id="UP000293912"/>
    </source>
</evidence>
<evidence type="ECO:0000259" key="1">
    <source>
        <dbReference type="Pfam" id="PF00561"/>
    </source>
</evidence>
<dbReference type="EMBL" id="CP037867">
    <property type="protein sequence ID" value="QBM27135.1"/>
    <property type="molecule type" value="Genomic_DNA"/>
</dbReference>
<dbReference type="KEGG" id="hpse:HPF_05535"/>
<dbReference type="GO" id="GO:0004806">
    <property type="term" value="F:triacylglycerol lipase activity"/>
    <property type="evidence" value="ECO:0007669"/>
    <property type="project" value="TreeGrafter"/>
</dbReference>
<keyword evidence="2" id="KW-0378">Hydrolase</keyword>
<dbReference type="PANTHER" id="PTHR43433">
    <property type="entry name" value="HYDROLASE, ALPHA/BETA FOLD FAMILY PROTEIN"/>
    <property type="match status" value="1"/>
</dbReference>
<dbReference type="PANTHER" id="PTHR43433:SF5">
    <property type="entry name" value="AB HYDROLASE-1 DOMAIN-CONTAINING PROTEIN"/>
    <property type="match status" value="1"/>
</dbReference>
<feature type="domain" description="AB hydrolase-1" evidence="1">
    <location>
        <begin position="21"/>
        <end position="274"/>
    </location>
</feature>
<dbReference type="RefSeq" id="WP_066156206.1">
    <property type="nucleotide sequence ID" value="NZ_CP037867.1"/>
</dbReference>
<dbReference type="InterPro" id="IPR000073">
    <property type="entry name" value="AB_hydrolase_1"/>
</dbReference>
<keyword evidence="3" id="KW-1185">Reference proteome</keyword>